<dbReference type="EMBL" id="JAUDDW010000032">
    <property type="protein sequence ID" value="MDM8267026.1"/>
    <property type="molecule type" value="Genomic_DNA"/>
</dbReference>
<accession>A0ABT7UZA9</accession>
<proteinExistence type="predicted"/>
<protein>
    <submittedName>
        <fullName evidence="1">Uncharacterized protein</fullName>
    </submittedName>
</protein>
<organism evidence="1 2">
    <name type="scientific">Limosilactobacillus pontis</name>
    <dbReference type="NCBI Taxonomy" id="35787"/>
    <lineage>
        <taxon>Bacteria</taxon>
        <taxon>Bacillati</taxon>
        <taxon>Bacillota</taxon>
        <taxon>Bacilli</taxon>
        <taxon>Lactobacillales</taxon>
        <taxon>Lactobacillaceae</taxon>
        <taxon>Limosilactobacillus</taxon>
    </lineage>
</organism>
<name>A0ABT7UZA9_9LACO</name>
<dbReference type="RefSeq" id="WP_289586433.1">
    <property type="nucleotide sequence ID" value="NZ_JAUDDW010000032.1"/>
</dbReference>
<comment type="caution">
    <text evidence="1">The sequence shown here is derived from an EMBL/GenBank/DDBJ whole genome shotgun (WGS) entry which is preliminary data.</text>
</comment>
<reference evidence="2" key="1">
    <citation type="submission" date="2023-06" db="EMBL/GenBank/DDBJ databases">
        <title>Identification and characterization of horizontal gene transfer across gut microbiota members of farm animals based on homology search.</title>
        <authorList>
            <person name="Zeman M."/>
            <person name="Kubasova T."/>
            <person name="Jahodarova E."/>
            <person name="Nykrynova M."/>
            <person name="Rychlik I."/>
        </authorList>
    </citation>
    <scope>NUCLEOTIDE SEQUENCE [LARGE SCALE GENOMIC DNA]</scope>
    <source>
        <strain evidence="2">161_Gplus</strain>
    </source>
</reference>
<sequence length="51" mass="5311">MGDDSLLAVPAGDKVVDCQSGLVEEAVNQGLVIVCIRQIARNNLNESIGAD</sequence>
<gene>
    <name evidence="1" type="ORF">QUW44_07675</name>
</gene>
<keyword evidence="2" id="KW-1185">Reference proteome</keyword>
<evidence type="ECO:0000313" key="1">
    <source>
        <dbReference type="EMBL" id="MDM8267026.1"/>
    </source>
</evidence>
<dbReference type="Proteomes" id="UP001529343">
    <property type="component" value="Unassembled WGS sequence"/>
</dbReference>
<evidence type="ECO:0000313" key="2">
    <source>
        <dbReference type="Proteomes" id="UP001529343"/>
    </source>
</evidence>
<reference evidence="1 2" key="2">
    <citation type="submission" date="2023-06" db="EMBL/GenBank/DDBJ databases">
        <authorList>
            <person name="Zeman M."/>
            <person name="Kubasova T."/>
            <person name="Jahodarova E."/>
            <person name="Nykrynova M."/>
            <person name="Rychlik I."/>
        </authorList>
    </citation>
    <scope>NUCLEOTIDE SEQUENCE [LARGE SCALE GENOMIC DNA]</scope>
    <source>
        <strain evidence="1 2">161_Gplus</strain>
    </source>
</reference>